<dbReference type="PANTHER" id="PTHR30572:SF4">
    <property type="entry name" value="ABC TRANSPORTER PERMEASE YTRF"/>
    <property type="match status" value="1"/>
</dbReference>
<sequence length="393" mass="41441">MRLLDRLWGAFPTFLIARRNITRARTRSALAVASIVIGVVAIGAIGAGGVAFKEAQMGTLGTIGSDIQVYAGPDKEPGHLTAADVDTVDRVTGTADIVPLKRGDGVLAGRDGDRTGVTLYGVDDPRELYTVDEGDIPGNWRNGALVGRTLADERGLEPGAKLTVNRSDVRDGEVVTSLETYRVAAVLEDEGRAQVARPNGAVVLPPGEFEDDIYAQVVVRTENTRQANATARDVRAAFNDREERVDIFERGQAADRIDQAFAQVNLFLVGIGAISLLVAGVSIANVMLMSAIERREEIGVLRAVGYEKFDILRVLLAEATLLGVVGSLLGAPLALAITALINGALLDDPLAFTAGAFGYVAAGVAFGVVASVVGGLYPAWKAARERPVEALRG</sequence>
<dbReference type="GO" id="GO:0022857">
    <property type="term" value="F:transmembrane transporter activity"/>
    <property type="evidence" value="ECO:0007669"/>
    <property type="project" value="TreeGrafter"/>
</dbReference>
<evidence type="ECO:0000259" key="8">
    <source>
        <dbReference type="Pfam" id="PF02687"/>
    </source>
</evidence>
<feature type="transmembrane region" description="Helical" evidence="7">
    <location>
        <begin position="28"/>
        <end position="52"/>
    </location>
</feature>
<dbReference type="eggNOG" id="arCOG02312">
    <property type="taxonomic scope" value="Archaea"/>
</dbReference>
<gene>
    <name evidence="10" type="ORF">K933_11074</name>
</gene>
<keyword evidence="11" id="KW-1185">Reference proteome</keyword>
<protein>
    <submittedName>
        <fullName evidence="10">ABC transporter permease protein</fullName>
    </submittedName>
</protein>
<keyword evidence="5 7" id="KW-0472">Membrane</keyword>
<feature type="domain" description="MacB-like periplasmic core" evidence="9">
    <location>
        <begin position="28"/>
        <end position="236"/>
    </location>
</feature>
<dbReference type="OrthoDB" id="11469at2157"/>
<dbReference type="EMBL" id="ASGZ01000035">
    <property type="protein sequence ID" value="ESP88087.1"/>
    <property type="molecule type" value="Genomic_DNA"/>
</dbReference>
<dbReference type="PANTHER" id="PTHR30572">
    <property type="entry name" value="MEMBRANE COMPONENT OF TRANSPORTER-RELATED"/>
    <property type="match status" value="1"/>
</dbReference>
<name>V4IY51_9EURY</name>
<dbReference type="PATRIC" id="fig|1324957.4.peg.2250"/>
<accession>V4IY51</accession>
<evidence type="ECO:0000256" key="5">
    <source>
        <dbReference type="ARBA" id="ARBA00023136"/>
    </source>
</evidence>
<evidence type="ECO:0000259" key="9">
    <source>
        <dbReference type="Pfam" id="PF12704"/>
    </source>
</evidence>
<dbReference type="GO" id="GO:0005886">
    <property type="term" value="C:plasma membrane"/>
    <property type="evidence" value="ECO:0007669"/>
    <property type="project" value="UniProtKB-SubCell"/>
</dbReference>
<keyword evidence="3 7" id="KW-0812">Transmembrane</keyword>
<evidence type="ECO:0000256" key="4">
    <source>
        <dbReference type="ARBA" id="ARBA00022989"/>
    </source>
</evidence>
<reference evidence="10 11" key="1">
    <citation type="journal article" date="2013" name="Genome Announc.">
        <title>Draft Genome Sequence of 'Candidatus Halobonum tyrrellensis' Strain G22, Isolated from the Hypersaline Waters of Lake Tyrrell, Australia.</title>
        <authorList>
            <person name="Ugalde J.A."/>
            <person name="Narasingarao P."/>
            <person name="Kuo S."/>
            <person name="Podell S."/>
            <person name="Allen E.E."/>
        </authorList>
    </citation>
    <scope>NUCLEOTIDE SEQUENCE [LARGE SCALE GENOMIC DNA]</scope>
    <source>
        <strain evidence="10 11">G22</strain>
    </source>
</reference>
<evidence type="ECO:0000256" key="7">
    <source>
        <dbReference type="SAM" id="Phobius"/>
    </source>
</evidence>
<dbReference type="Proteomes" id="UP000017840">
    <property type="component" value="Unassembled WGS sequence"/>
</dbReference>
<keyword evidence="4 7" id="KW-1133">Transmembrane helix</keyword>
<dbReference type="RefSeq" id="WP_023394795.1">
    <property type="nucleotide sequence ID" value="NZ_ASGZ01000035.1"/>
</dbReference>
<feature type="transmembrane region" description="Helical" evidence="7">
    <location>
        <begin position="356"/>
        <end position="377"/>
    </location>
</feature>
<comment type="subcellular location">
    <subcellularLocation>
        <location evidence="1">Cell membrane</location>
        <topology evidence="1">Multi-pass membrane protein</topology>
    </subcellularLocation>
</comment>
<dbReference type="Pfam" id="PF02687">
    <property type="entry name" value="FtsX"/>
    <property type="match status" value="1"/>
</dbReference>
<evidence type="ECO:0000256" key="6">
    <source>
        <dbReference type="ARBA" id="ARBA00038076"/>
    </source>
</evidence>
<dbReference type="AlphaFoldDB" id="V4IY51"/>
<organism evidence="10 11">
    <name type="scientific">Candidatus Halobonum tyrrellensis G22</name>
    <dbReference type="NCBI Taxonomy" id="1324957"/>
    <lineage>
        <taxon>Archaea</taxon>
        <taxon>Methanobacteriati</taxon>
        <taxon>Methanobacteriota</taxon>
        <taxon>Stenosarchaea group</taxon>
        <taxon>Halobacteria</taxon>
        <taxon>Halobacteriales</taxon>
        <taxon>Haloferacaceae</taxon>
        <taxon>Candidatus Halobonum</taxon>
    </lineage>
</organism>
<dbReference type="InterPro" id="IPR003838">
    <property type="entry name" value="ABC3_permease_C"/>
</dbReference>
<keyword evidence="2" id="KW-1003">Cell membrane</keyword>
<dbReference type="InterPro" id="IPR025857">
    <property type="entry name" value="MacB_PCD"/>
</dbReference>
<dbReference type="Pfam" id="PF12704">
    <property type="entry name" value="MacB_PCD"/>
    <property type="match status" value="1"/>
</dbReference>
<feature type="domain" description="ABC3 transporter permease C-terminal" evidence="8">
    <location>
        <begin position="271"/>
        <end position="385"/>
    </location>
</feature>
<feature type="transmembrane region" description="Helical" evidence="7">
    <location>
        <begin position="266"/>
        <end position="290"/>
    </location>
</feature>
<evidence type="ECO:0000313" key="10">
    <source>
        <dbReference type="EMBL" id="ESP88087.1"/>
    </source>
</evidence>
<feature type="transmembrane region" description="Helical" evidence="7">
    <location>
        <begin position="311"/>
        <end position="344"/>
    </location>
</feature>
<proteinExistence type="inferred from homology"/>
<dbReference type="STRING" id="1324957.K933_11074"/>
<evidence type="ECO:0000256" key="3">
    <source>
        <dbReference type="ARBA" id="ARBA00022692"/>
    </source>
</evidence>
<evidence type="ECO:0000313" key="11">
    <source>
        <dbReference type="Proteomes" id="UP000017840"/>
    </source>
</evidence>
<comment type="similarity">
    <text evidence="6">Belongs to the ABC-4 integral membrane protein family.</text>
</comment>
<dbReference type="InterPro" id="IPR050250">
    <property type="entry name" value="Macrolide_Exporter_MacB"/>
</dbReference>
<evidence type="ECO:0000256" key="1">
    <source>
        <dbReference type="ARBA" id="ARBA00004651"/>
    </source>
</evidence>
<evidence type="ECO:0000256" key="2">
    <source>
        <dbReference type="ARBA" id="ARBA00022475"/>
    </source>
</evidence>
<comment type="caution">
    <text evidence="10">The sequence shown here is derived from an EMBL/GenBank/DDBJ whole genome shotgun (WGS) entry which is preliminary data.</text>
</comment>